<keyword evidence="1" id="KW-1133">Transmembrane helix</keyword>
<dbReference type="OrthoDB" id="5338490at2"/>
<keyword evidence="1" id="KW-0472">Membrane</keyword>
<dbReference type="EMBL" id="FUWR01000005">
    <property type="protein sequence ID" value="SJZ65401.1"/>
    <property type="molecule type" value="Genomic_DNA"/>
</dbReference>
<evidence type="ECO:0000313" key="4">
    <source>
        <dbReference type="Proteomes" id="UP000190102"/>
    </source>
</evidence>
<feature type="transmembrane region" description="Helical" evidence="1">
    <location>
        <begin position="250"/>
        <end position="267"/>
    </location>
</feature>
<keyword evidence="4" id="KW-1185">Reference proteome</keyword>
<proteinExistence type="predicted"/>
<dbReference type="PANTHER" id="PTHR16255:SF1">
    <property type="entry name" value="REQUIRED FOR MEIOTIC NUCLEAR DIVISION PROTEIN 1 HOMOLOG"/>
    <property type="match status" value="1"/>
</dbReference>
<evidence type="ECO:0000313" key="3">
    <source>
        <dbReference type="EMBL" id="SJZ65401.1"/>
    </source>
</evidence>
<dbReference type="AlphaFoldDB" id="A0A1T4MET5"/>
<dbReference type="RefSeq" id="WP_078789526.1">
    <property type="nucleotide sequence ID" value="NZ_FUWR01000005.1"/>
</dbReference>
<organism evidence="3 4">
    <name type="scientific">Trichlorobacter thiogenes</name>
    <dbReference type="NCBI Taxonomy" id="115783"/>
    <lineage>
        <taxon>Bacteria</taxon>
        <taxon>Pseudomonadati</taxon>
        <taxon>Thermodesulfobacteriota</taxon>
        <taxon>Desulfuromonadia</taxon>
        <taxon>Geobacterales</taxon>
        <taxon>Geobacteraceae</taxon>
        <taxon>Trichlorobacter</taxon>
    </lineage>
</organism>
<keyword evidence="1" id="KW-0812">Transmembrane</keyword>
<accession>A0A1T4MET5</accession>
<name>A0A1T4MET5_9BACT</name>
<evidence type="ECO:0000256" key="1">
    <source>
        <dbReference type="SAM" id="Phobius"/>
    </source>
</evidence>
<dbReference type="PANTHER" id="PTHR16255">
    <property type="entry name" value="REQUIRED FOR MEIOTIC NUCLEAR DIVISION PROTEIN 1 HOMOLOG"/>
    <property type="match status" value="1"/>
</dbReference>
<dbReference type="STRING" id="115783.SAMN02745119_01262"/>
<evidence type="ECO:0000259" key="2">
    <source>
        <dbReference type="Pfam" id="PF02582"/>
    </source>
</evidence>
<dbReference type="Pfam" id="PF02582">
    <property type="entry name" value="DUF155"/>
    <property type="match status" value="1"/>
</dbReference>
<dbReference type="Proteomes" id="UP000190102">
    <property type="component" value="Unassembled WGS sequence"/>
</dbReference>
<dbReference type="InterPro" id="IPR003734">
    <property type="entry name" value="DUF155"/>
</dbReference>
<reference evidence="4" key="1">
    <citation type="submission" date="2017-02" db="EMBL/GenBank/DDBJ databases">
        <authorList>
            <person name="Varghese N."/>
            <person name="Submissions S."/>
        </authorList>
    </citation>
    <scope>NUCLEOTIDE SEQUENCE [LARGE SCALE GENOMIC DNA]</scope>
    <source>
        <strain evidence="4">ATCC BAA-34</strain>
    </source>
</reference>
<dbReference type="InterPro" id="IPR051624">
    <property type="entry name" value="RMD1/Sad1-interacting"/>
</dbReference>
<feature type="domain" description="DUF155" evidence="2">
    <location>
        <begin position="54"/>
        <end position="223"/>
    </location>
</feature>
<sequence>MMRYQFTAFAIGGDLDLNRLATRLGIDRKYRWEEPMRLNPVTFTPSAAGDGVWVYLYYFGGMVFLNCSDDIVARCIEGLKQHLEQLKEQPQLPFREDYQLEINPAAEPSITNDSASMPEFKQELLEIICFVIAKSVALERIEEHVDAVFDEVGVMINRLGQGVLELPDKRLAKLASVILGFKYTSIAHIMVLDKPESTWDDAEADRFYLTISNLFELRPRYQEIKHKAETLMDVTDVFSNLSHARRSARLEWIIIILIAFEIIMALWQKFWGG</sequence>
<protein>
    <submittedName>
        <fullName evidence="3">Uncharacterized protein, Rmd1/YagE family</fullName>
    </submittedName>
</protein>
<gene>
    <name evidence="3" type="ORF">SAMN02745119_01262</name>
</gene>